<organism evidence="2 3">
    <name type="scientific">Xanthobacter flavus</name>
    <dbReference type="NCBI Taxonomy" id="281"/>
    <lineage>
        <taxon>Bacteria</taxon>
        <taxon>Pseudomonadati</taxon>
        <taxon>Pseudomonadota</taxon>
        <taxon>Alphaproteobacteria</taxon>
        <taxon>Hyphomicrobiales</taxon>
        <taxon>Xanthobacteraceae</taxon>
        <taxon>Xanthobacter</taxon>
    </lineage>
</organism>
<accession>A0ABU1KCL9</accession>
<dbReference type="RefSeq" id="WP_281805184.1">
    <property type="nucleotide sequence ID" value="NZ_BSDO01000001.1"/>
</dbReference>
<feature type="region of interest" description="Disordered" evidence="1">
    <location>
        <begin position="35"/>
        <end position="69"/>
    </location>
</feature>
<comment type="caution">
    <text evidence="2">The sequence shown here is derived from an EMBL/GenBank/DDBJ whole genome shotgun (WGS) entry which is preliminary data.</text>
</comment>
<dbReference type="GeneID" id="95761337"/>
<keyword evidence="3" id="KW-1185">Reference proteome</keyword>
<evidence type="ECO:0000313" key="2">
    <source>
        <dbReference type="EMBL" id="MDR6332592.1"/>
    </source>
</evidence>
<evidence type="ECO:0000313" key="3">
    <source>
        <dbReference type="Proteomes" id="UP001245370"/>
    </source>
</evidence>
<proteinExistence type="predicted"/>
<protein>
    <submittedName>
        <fullName evidence="2">Uncharacterized protein</fullName>
    </submittedName>
</protein>
<sequence length="103" mass="10560">MVLGTTPRADQSPPPAMSRVVMARSPPNLKSAVGLRARAHGPEPADQAHRLEGEQEGAAGEEGEVGNPRAARIEGPCLGLHGHALAEAAVFAEDAPGSIRLGL</sequence>
<evidence type="ECO:0000256" key="1">
    <source>
        <dbReference type="SAM" id="MobiDB-lite"/>
    </source>
</evidence>
<name>A0ABU1KCL9_XANFL</name>
<reference evidence="2 3" key="1">
    <citation type="submission" date="2023-07" db="EMBL/GenBank/DDBJ databases">
        <title>Genomic Encyclopedia of Type Strains, Phase IV (KMG-IV): sequencing the most valuable type-strain genomes for metagenomic binning, comparative biology and taxonomic classification.</title>
        <authorList>
            <person name="Goeker M."/>
        </authorList>
    </citation>
    <scope>NUCLEOTIDE SEQUENCE [LARGE SCALE GENOMIC DNA]</scope>
    <source>
        <strain evidence="2 3">DSM 338</strain>
    </source>
</reference>
<dbReference type="EMBL" id="JAVDPY010000002">
    <property type="protein sequence ID" value="MDR6332592.1"/>
    <property type="molecule type" value="Genomic_DNA"/>
</dbReference>
<gene>
    <name evidence="2" type="ORF">GGQ86_001056</name>
</gene>
<dbReference type="Proteomes" id="UP001245370">
    <property type="component" value="Unassembled WGS sequence"/>
</dbReference>
<feature type="compositionally biased region" description="Basic and acidic residues" evidence="1">
    <location>
        <begin position="40"/>
        <end position="53"/>
    </location>
</feature>